<dbReference type="Proteomes" id="UP000515856">
    <property type="component" value="Chromosome"/>
</dbReference>
<feature type="transmembrane region" description="Helical" evidence="1">
    <location>
        <begin position="279"/>
        <end position="302"/>
    </location>
</feature>
<dbReference type="KEGG" id="ehn:H9Q80_18800"/>
<feature type="transmembrane region" description="Helical" evidence="1">
    <location>
        <begin position="225"/>
        <end position="249"/>
    </location>
</feature>
<evidence type="ECO:0000313" key="2">
    <source>
        <dbReference type="EMBL" id="QNM12261.1"/>
    </source>
</evidence>
<evidence type="ECO:0000256" key="1">
    <source>
        <dbReference type="SAM" id="Phobius"/>
    </source>
</evidence>
<feature type="transmembrane region" description="Helical" evidence="1">
    <location>
        <begin position="12"/>
        <end position="32"/>
    </location>
</feature>
<dbReference type="RefSeq" id="WP_117453782.1">
    <property type="nucleotide sequence ID" value="NZ_CP060636.1"/>
</dbReference>
<keyword evidence="1" id="KW-0812">Transmembrane</keyword>
<organism evidence="2 3">
    <name type="scientific">[Eubacterium] hominis</name>
    <dbReference type="NCBI Taxonomy" id="2764325"/>
    <lineage>
        <taxon>Bacteria</taxon>
        <taxon>Bacillati</taxon>
        <taxon>Bacillota</taxon>
        <taxon>Erysipelotrichia</taxon>
        <taxon>Erysipelotrichales</taxon>
        <taxon>Erysipelotrichaceae</taxon>
        <taxon>Amedibacillus</taxon>
    </lineage>
</organism>
<keyword evidence="3" id="KW-1185">Reference proteome</keyword>
<reference evidence="2 3" key="1">
    <citation type="submission" date="2020-08" db="EMBL/GenBank/DDBJ databases">
        <authorList>
            <person name="Liu C."/>
            <person name="Sun Q."/>
        </authorList>
    </citation>
    <scope>NUCLEOTIDE SEQUENCE [LARGE SCALE GENOMIC DNA]</scope>
    <source>
        <strain evidence="2 3">NSJ-61</strain>
    </source>
</reference>
<sequence>MIRYEIKKLWKTPIIWFVLLAILLFHIGTIIIDVNIVKQSETASYYEKYQGQINDNWIQNIQSAYHDYIMQPSHRYTHKELLDQGITEEKIKRLSDDDFTYIKSEVKQDPEFQVLSQAYNASYFKASLDEDIAFFKNMYRINDSDFDVSKIDKDYAKLSENYQKFEFTSIDSYAILQKGITIMIRTFTIFLSVLLSTIFTREQNDGVLELQLVCKKMEKAKYAKWSAAFLSTIISWAIFIVLQILFIAMTLGFHGENGYVIDFTFNHCPYMLNALQYTLLQSFISLLGSLVIAFCMIAISYLAKKNSTAVILSMVLFVMVPFLNNAGIFKELLYYYPANFIGGDYLLAAVHYTKIAGIYVHGRWLAIISGLLYLTCASLCLILKKHQHYVIDWKSLKE</sequence>
<proteinExistence type="predicted"/>
<feature type="transmembrane region" description="Helical" evidence="1">
    <location>
        <begin position="309"/>
        <end position="328"/>
    </location>
</feature>
<dbReference type="EMBL" id="CP060636">
    <property type="protein sequence ID" value="QNM12261.1"/>
    <property type="molecule type" value="Genomic_DNA"/>
</dbReference>
<name>A0A7G9GN79_9FIRM</name>
<keyword evidence="1" id="KW-1133">Transmembrane helix</keyword>
<evidence type="ECO:0000313" key="3">
    <source>
        <dbReference type="Proteomes" id="UP000515856"/>
    </source>
</evidence>
<gene>
    <name evidence="2" type="ORF">H9Q80_18800</name>
</gene>
<dbReference type="AlphaFoldDB" id="A0A7G9GN79"/>
<feature type="transmembrane region" description="Helical" evidence="1">
    <location>
        <begin position="182"/>
        <end position="200"/>
    </location>
</feature>
<evidence type="ECO:0008006" key="4">
    <source>
        <dbReference type="Google" id="ProtNLM"/>
    </source>
</evidence>
<keyword evidence="1" id="KW-0472">Membrane</keyword>
<accession>A0A7G9GN79</accession>
<protein>
    <recommendedName>
        <fullName evidence="4">ABC transporter permease</fullName>
    </recommendedName>
</protein>
<feature type="transmembrane region" description="Helical" evidence="1">
    <location>
        <begin position="364"/>
        <end position="384"/>
    </location>
</feature>